<evidence type="ECO:0000313" key="1">
    <source>
        <dbReference type="EMBL" id="KAJ3814640.1"/>
    </source>
</evidence>
<gene>
    <name evidence="1" type="ORF">F5876DRAFT_32399</name>
</gene>
<comment type="caution">
    <text evidence="1">The sequence shown here is derived from an EMBL/GenBank/DDBJ whole genome shotgun (WGS) entry which is preliminary data.</text>
</comment>
<name>A0ACC1UCG4_9AGAR</name>
<reference evidence="1" key="1">
    <citation type="submission" date="2022-09" db="EMBL/GenBank/DDBJ databases">
        <title>A Global Phylogenomic Analysis of the Shiitake Genus Lentinula.</title>
        <authorList>
            <consortium name="DOE Joint Genome Institute"/>
            <person name="Sierra-Patev S."/>
            <person name="Min B."/>
            <person name="Naranjo-Ortiz M."/>
            <person name="Looney B."/>
            <person name="Konkel Z."/>
            <person name="Slot J.C."/>
            <person name="Sakamoto Y."/>
            <person name="Steenwyk J.L."/>
            <person name="Rokas A."/>
            <person name="Carro J."/>
            <person name="Camarero S."/>
            <person name="Ferreira P."/>
            <person name="Molpeceres G."/>
            <person name="Ruiz-Duenas F.J."/>
            <person name="Serrano A."/>
            <person name="Henrissat B."/>
            <person name="Drula E."/>
            <person name="Hughes K.W."/>
            <person name="Mata J.L."/>
            <person name="Ishikawa N.K."/>
            <person name="Vargas-Isla R."/>
            <person name="Ushijima S."/>
            <person name="Smith C.A."/>
            <person name="Ahrendt S."/>
            <person name="Andreopoulos W."/>
            <person name="He G."/>
            <person name="Labutti K."/>
            <person name="Lipzen A."/>
            <person name="Ng V."/>
            <person name="Riley R."/>
            <person name="Sandor L."/>
            <person name="Barry K."/>
            <person name="Martinez A.T."/>
            <person name="Xiao Y."/>
            <person name="Gibbons J.G."/>
            <person name="Terashima K."/>
            <person name="Grigoriev I.V."/>
            <person name="Hibbett D.S."/>
        </authorList>
    </citation>
    <scope>NUCLEOTIDE SEQUENCE</scope>
    <source>
        <strain evidence="1">TMI1499</strain>
    </source>
</reference>
<accession>A0ACC1UCG4</accession>
<evidence type="ECO:0000313" key="2">
    <source>
        <dbReference type="Proteomes" id="UP001163835"/>
    </source>
</evidence>
<dbReference type="Proteomes" id="UP001163835">
    <property type="component" value="Unassembled WGS sequence"/>
</dbReference>
<protein>
    <submittedName>
        <fullName evidence="1">Uncharacterized protein</fullName>
    </submittedName>
</protein>
<keyword evidence="2" id="KW-1185">Reference proteome</keyword>
<organism evidence="1 2">
    <name type="scientific">Lentinula aff. lateritia</name>
    <dbReference type="NCBI Taxonomy" id="2804960"/>
    <lineage>
        <taxon>Eukaryota</taxon>
        <taxon>Fungi</taxon>
        <taxon>Dikarya</taxon>
        <taxon>Basidiomycota</taxon>
        <taxon>Agaricomycotina</taxon>
        <taxon>Agaricomycetes</taxon>
        <taxon>Agaricomycetidae</taxon>
        <taxon>Agaricales</taxon>
        <taxon>Marasmiineae</taxon>
        <taxon>Omphalotaceae</taxon>
        <taxon>Lentinula</taxon>
    </lineage>
</organism>
<sequence>MWSKGNTPSCEEPAVDGDDYSRGRSASASGLSSSYAGNHGAGGYSGRVYSTGGLGGGHGLGGHGGDDGDDGNKRNRRVVPGSFATYQSDEDEEDESADEDDYGLPSGLPPAQIQTQFDDDDVPLARSIPTALKAQQSIRIKDREARDKRRKEREIRALARDQQRQHQAAINPSSIPTQEAAPNVARPARITSASQTATSSFVIDDLTRKLENVQIRGRPDSRPTPSSADAASRFNAVLSKDVAPPIRTLRPMRSFHRPGSSQKVSDTPPLPISAEARLTRSTTRGRARSTASREDPSSTIASQARSIPISAPVDEPSTAKVERKRTVKSADRSARTSTEHARPPPPLPAPAEVIARQNHAKITLTQQRVFIGDRQRFVVVEISASTSAGEVVRMVEAQGAFKEWRGSGGWMLFEIAQDFGMERPIRSFELLSDVEASWNKDKLVNVFLLKLTPLASILSRSALPSSSPTHSGYVEWESKRGKWNKRYLMLKAHSLWLSKRDNGRDEIMLCSLSNFDAYQITRLVRAPKDFTFAVKSTDNLSFFENTADYLHIFSCKTDAGEKWMEKILLARSYILHQERNILFKAPAKAPPKSPPPQTVSTGLSRSLTKRAGATQPLVNVNPGNLFEPGSLLHG</sequence>
<dbReference type="EMBL" id="MU794963">
    <property type="protein sequence ID" value="KAJ3814640.1"/>
    <property type="molecule type" value="Genomic_DNA"/>
</dbReference>
<proteinExistence type="predicted"/>